<dbReference type="GO" id="GO:0042910">
    <property type="term" value="F:xenobiotic transmembrane transporter activity"/>
    <property type="evidence" value="ECO:0007669"/>
    <property type="project" value="InterPro"/>
</dbReference>
<comment type="similarity">
    <text evidence="2 6">Belongs to the multi antimicrobial extrusion (MATE) (TC 2.A.66.1) family.</text>
</comment>
<evidence type="ECO:0000256" key="5">
    <source>
        <dbReference type="ARBA" id="ARBA00023136"/>
    </source>
</evidence>
<dbReference type="Proteomes" id="UP000886595">
    <property type="component" value="Unassembled WGS sequence"/>
</dbReference>
<gene>
    <name evidence="8" type="ORF">Bca52824_003701</name>
</gene>
<dbReference type="CDD" id="cd13136">
    <property type="entry name" value="MATE_DinF_like"/>
    <property type="match status" value="1"/>
</dbReference>
<dbReference type="AlphaFoldDB" id="A0A8X7WLM8"/>
<feature type="transmembrane region" description="Helical" evidence="6">
    <location>
        <begin position="259"/>
        <end position="288"/>
    </location>
</feature>
<dbReference type="PANTHER" id="PTHR42893:SF46">
    <property type="entry name" value="PROTEIN DETOXIFICATION 44, CHLOROPLASTIC"/>
    <property type="match status" value="1"/>
</dbReference>
<evidence type="ECO:0000256" key="3">
    <source>
        <dbReference type="ARBA" id="ARBA00022692"/>
    </source>
</evidence>
<dbReference type="InterPro" id="IPR002528">
    <property type="entry name" value="MATE_fam"/>
</dbReference>
<feature type="transmembrane region" description="Helical" evidence="6">
    <location>
        <begin position="701"/>
        <end position="721"/>
    </location>
</feature>
<feature type="transmembrane region" description="Helical" evidence="6">
    <location>
        <begin position="615"/>
        <end position="648"/>
    </location>
</feature>
<dbReference type="PANTHER" id="PTHR42893">
    <property type="entry name" value="PROTEIN DETOXIFICATION 44, CHLOROPLASTIC-RELATED"/>
    <property type="match status" value="1"/>
</dbReference>
<dbReference type="GO" id="GO:0015297">
    <property type="term" value="F:antiporter activity"/>
    <property type="evidence" value="ECO:0007669"/>
    <property type="project" value="InterPro"/>
</dbReference>
<sequence>MAAVATFISLSSLRSPSTFQLRDLPRNHNQSIRRRIHLKSPAVAATSKNSSPQNIQNVVESPEPDHDPKPDNGIGNIGMEIMSIALPAALALAADPITSLVDTAFVGHIGSAELAAVGVSVSVFNLVSKLFNVPLLNVTTSFVAEEQAVAAKDDNDSTETRKKVLPSVSTSLVLAAGVGVAEAIALSLGSDYLMDIMAIPFDSPMRLPAEQFLRLRAYGAPPIVVALAAQGAFRGFKDTTTPLYAVVAGNVLNAILDPILIFVLGFGISGAAAATVISEYLIAFILLWKLNENVVLISPQIQVGRANQYLKSGGLLIGRTVALLVPFTLATSLVAQKGPTQMAGHQICLEIWLAVSLLTDALAIAAQSLLATSFSQGEYKQAREVLFGVLQVGLATGTGLAAVLFIGFEPFSSLFTTDSEVLKIALSGTLFVAGSQPVNAIAFVLDGLYYGVSDFGFAAYSMVIVGFISSLFMLVAAPTYGLAGIWTGLFLFMALRLVAGAWRLGTRTGPWKMLCCRNVLNAILDPILIFVLGFGISGAAAATVISEYLIAFILLWKLNENVVLLSPQIQVGRANQYLKSGGLLIGRTVALLVPFTLATSLVAQKGPTQMAGHQICLEIWLAVSLLTDALAIAAQVGLATGTGLAAVLFIGFEPFSSLFTTDSEVLKIALSGTLFVAGSQPVNAIAFVLDGLYYGVSDFGFAAYAMVIAGFISSLFMLVAAPTYGLAGIWTGLFLFMALRLVAGAWRLGTRTGPWKMLWLAPDKPE</sequence>
<feature type="transmembrane region" description="Helical" evidence="6">
    <location>
        <begin position="584"/>
        <end position="603"/>
    </location>
</feature>
<name>A0A8X7WLM8_BRACI</name>
<dbReference type="InterPro" id="IPR044644">
    <property type="entry name" value="DinF-like"/>
</dbReference>
<dbReference type="EMBL" id="JAAMPC010000001">
    <property type="protein sequence ID" value="KAG2332521.1"/>
    <property type="molecule type" value="Genomic_DNA"/>
</dbReference>
<evidence type="ECO:0000313" key="8">
    <source>
        <dbReference type="EMBL" id="KAG2332521.1"/>
    </source>
</evidence>
<feature type="transmembrane region" description="Helical" evidence="6">
    <location>
        <begin position="351"/>
        <end position="373"/>
    </location>
</feature>
<evidence type="ECO:0000256" key="7">
    <source>
        <dbReference type="SAM" id="MobiDB-lite"/>
    </source>
</evidence>
<evidence type="ECO:0000256" key="2">
    <source>
        <dbReference type="ARBA" id="ARBA00010199"/>
    </source>
</evidence>
<dbReference type="NCBIfam" id="TIGR00797">
    <property type="entry name" value="matE"/>
    <property type="match status" value="1"/>
</dbReference>
<dbReference type="Pfam" id="PF01554">
    <property type="entry name" value="MatE"/>
    <property type="match status" value="2"/>
</dbReference>
<feature type="transmembrane region" description="Helical" evidence="6">
    <location>
        <begin position="215"/>
        <end position="233"/>
    </location>
</feature>
<feature type="region of interest" description="Disordered" evidence="7">
    <location>
        <begin position="43"/>
        <end position="73"/>
    </location>
</feature>
<evidence type="ECO:0000256" key="6">
    <source>
        <dbReference type="RuleBase" id="RU004914"/>
    </source>
</evidence>
<dbReference type="OrthoDB" id="2126698at2759"/>
<organism evidence="8 9">
    <name type="scientific">Brassica carinata</name>
    <name type="common">Ethiopian mustard</name>
    <name type="synonym">Abyssinian cabbage</name>
    <dbReference type="NCBI Taxonomy" id="52824"/>
    <lineage>
        <taxon>Eukaryota</taxon>
        <taxon>Viridiplantae</taxon>
        <taxon>Streptophyta</taxon>
        <taxon>Embryophyta</taxon>
        <taxon>Tracheophyta</taxon>
        <taxon>Spermatophyta</taxon>
        <taxon>Magnoliopsida</taxon>
        <taxon>eudicotyledons</taxon>
        <taxon>Gunneridae</taxon>
        <taxon>Pentapetalae</taxon>
        <taxon>rosids</taxon>
        <taxon>malvids</taxon>
        <taxon>Brassicales</taxon>
        <taxon>Brassicaceae</taxon>
        <taxon>Brassiceae</taxon>
        <taxon>Brassica</taxon>
    </lineage>
</organism>
<keyword evidence="5 6" id="KW-0472">Membrane</keyword>
<feature type="transmembrane region" description="Helical" evidence="6">
    <location>
        <begin position="309"/>
        <end position="331"/>
    </location>
</feature>
<accession>A0A8X7WLM8</accession>
<feature type="transmembrane region" description="Helical" evidence="6">
    <location>
        <begin position="523"/>
        <end position="556"/>
    </location>
</feature>
<feature type="compositionally biased region" description="Polar residues" evidence="7">
    <location>
        <begin position="46"/>
        <end position="59"/>
    </location>
</feature>
<comment type="caution">
    <text evidence="8">The sequence shown here is derived from an EMBL/GenBank/DDBJ whole genome shotgun (WGS) entry which is preliminary data.</text>
</comment>
<dbReference type="GO" id="GO:0016020">
    <property type="term" value="C:membrane"/>
    <property type="evidence" value="ECO:0007669"/>
    <property type="project" value="UniProtKB-SubCell"/>
</dbReference>
<keyword evidence="4 6" id="KW-1133">Transmembrane helix</keyword>
<evidence type="ECO:0000313" key="9">
    <source>
        <dbReference type="Proteomes" id="UP000886595"/>
    </source>
</evidence>
<comment type="subcellular location">
    <subcellularLocation>
        <location evidence="1">Membrane</location>
        <topology evidence="1">Multi-pass membrane protein</topology>
    </subcellularLocation>
</comment>
<feature type="transmembrane region" description="Helical" evidence="6">
    <location>
        <begin position="483"/>
        <end position="502"/>
    </location>
</feature>
<feature type="transmembrane region" description="Helical" evidence="6">
    <location>
        <begin position="457"/>
        <end position="477"/>
    </location>
</feature>
<proteinExistence type="inferred from homology"/>
<feature type="transmembrane region" description="Helical" evidence="6">
    <location>
        <begin position="668"/>
        <end position="689"/>
    </location>
</feature>
<evidence type="ECO:0000256" key="4">
    <source>
        <dbReference type="ARBA" id="ARBA00022989"/>
    </source>
</evidence>
<keyword evidence="3 6" id="KW-0812">Transmembrane</keyword>
<feature type="transmembrane region" description="Helical" evidence="6">
    <location>
        <begin position="385"/>
        <end position="408"/>
    </location>
</feature>
<feature type="transmembrane region" description="Helical" evidence="6">
    <location>
        <begin position="172"/>
        <end position="194"/>
    </location>
</feature>
<evidence type="ECO:0000256" key="1">
    <source>
        <dbReference type="ARBA" id="ARBA00004141"/>
    </source>
</evidence>
<feature type="transmembrane region" description="Helical" evidence="6">
    <location>
        <begin position="727"/>
        <end position="748"/>
    </location>
</feature>
<reference evidence="8 9" key="1">
    <citation type="submission" date="2020-02" db="EMBL/GenBank/DDBJ databases">
        <authorList>
            <person name="Ma Q."/>
            <person name="Huang Y."/>
            <person name="Song X."/>
            <person name="Pei D."/>
        </authorList>
    </citation>
    <scope>NUCLEOTIDE SEQUENCE [LARGE SCALE GENOMIC DNA]</scope>
    <source>
        <strain evidence="8">Sxm20200214</strain>
        <tissue evidence="8">Leaf</tissue>
    </source>
</reference>
<protein>
    <recommendedName>
        <fullName evidence="6">Protein DETOXIFICATION</fullName>
    </recommendedName>
    <alternativeName>
        <fullName evidence="6">Multidrug and toxic compound extrusion protein</fullName>
    </alternativeName>
</protein>
<keyword evidence="9" id="KW-1185">Reference proteome</keyword>